<dbReference type="Proteomes" id="UP000321617">
    <property type="component" value="Unassembled WGS sequence"/>
</dbReference>
<reference evidence="3 4" key="1">
    <citation type="journal article" date="2013" name="Stand. Genomic Sci.">
        <title>Genomic Encyclopedia of Type Strains, Phase I: The one thousand microbial genomes (KMG-I) project.</title>
        <authorList>
            <person name="Kyrpides N.C."/>
            <person name="Woyke T."/>
            <person name="Eisen J.A."/>
            <person name="Garrity G."/>
            <person name="Lilburn T.G."/>
            <person name="Beck B.J."/>
            <person name="Whitman W.B."/>
            <person name="Hugenholtz P."/>
            <person name="Klenk H.P."/>
        </authorList>
    </citation>
    <scope>NUCLEOTIDE SEQUENCE [LARGE SCALE GENOMIC DNA]</scope>
    <source>
        <strain evidence="3 4">DSM 45044</strain>
    </source>
</reference>
<accession>A0A562VDU6</accession>
<dbReference type="InterPro" id="IPR029063">
    <property type="entry name" value="SAM-dependent_MTases_sf"/>
</dbReference>
<name>A0A562VDU6_9ACTN</name>
<dbReference type="GO" id="GO:0008168">
    <property type="term" value="F:methyltransferase activity"/>
    <property type="evidence" value="ECO:0007669"/>
    <property type="project" value="UniProtKB-KW"/>
</dbReference>
<evidence type="ECO:0000256" key="1">
    <source>
        <dbReference type="ARBA" id="ARBA00022603"/>
    </source>
</evidence>
<proteinExistence type="predicted"/>
<dbReference type="Pfam" id="PF04072">
    <property type="entry name" value="LCM"/>
    <property type="match status" value="1"/>
</dbReference>
<keyword evidence="1 3" id="KW-0489">Methyltransferase</keyword>
<keyword evidence="4" id="KW-1185">Reference proteome</keyword>
<dbReference type="PANTHER" id="PTHR43619:SF2">
    <property type="entry name" value="S-ADENOSYL-L-METHIONINE-DEPENDENT METHYLTRANSFERASES SUPERFAMILY PROTEIN"/>
    <property type="match status" value="1"/>
</dbReference>
<dbReference type="InterPro" id="IPR007213">
    <property type="entry name" value="Ppm1/Ppm2/Tcmp"/>
</dbReference>
<gene>
    <name evidence="3" type="ORF">LX16_1775</name>
</gene>
<dbReference type="PANTHER" id="PTHR43619">
    <property type="entry name" value="S-ADENOSYL-L-METHIONINE-DEPENDENT METHYLTRANSFERASE YKTD-RELATED"/>
    <property type="match status" value="1"/>
</dbReference>
<sequence>MDHLDPVQRSLLITLKGRAEDFPPEAPILGDPIAAQITERLDVDMTRVRLTTGVPLAIVIRSRMLDRLVTDFLRRNRRAVVVELGCGLETRQWRIDVPDGTEWYNVDFAPVMELRGRVLPRAGGDHPVAAALPDCGWLRDVPDDRAVIVVADGLFGFLDPDTVATVLREITGHFPHGELVFNAYTPLVARMIANTTTRSVGLPKGYRGFGIADPRELTARCPGLRFVEEQTGVTAPETARLPWFTRFVARLFAHWPAQARRGVWVLRYAFGAEPGRV</sequence>
<dbReference type="Gene3D" id="3.40.50.150">
    <property type="entry name" value="Vaccinia Virus protein VP39"/>
    <property type="match status" value="1"/>
</dbReference>
<dbReference type="GO" id="GO:0032259">
    <property type="term" value="P:methylation"/>
    <property type="evidence" value="ECO:0007669"/>
    <property type="project" value="UniProtKB-KW"/>
</dbReference>
<dbReference type="InterPro" id="IPR016874">
    <property type="entry name" value="TcmP-like"/>
</dbReference>
<dbReference type="EMBL" id="VLLL01000005">
    <property type="protein sequence ID" value="TWJ16053.1"/>
    <property type="molecule type" value="Genomic_DNA"/>
</dbReference>
<evidence type="ECO:0000313" key="4">
    <source>
        <dbReference type="Proteomes" id="UP000321617"/>
    </source>
</evidence>
<evidence type="ECO:0000313" key="3">
    <source>
        <dbReference type="EMBL" id="TWJ16053.1"/>
    </source>
</evidence>
<protein>
    <submittedName>
        <fullName evidence="3">O-methyltransferase involved in polyketide biosynthesis</fullName>
    </submittedName>
</protein>
<organism evidence="3 4">
    <name type="scientific">Stackebrandtia albiflava</name>
    <dbReference type="NCBI Taxonomy" id="406432"/>
    <lineage>
        <taxon>Bacteria</taxon>
        <taxon>Bacillati</taxon>
        <taxon>Actinomycetota</taxon>
        <taxon>Actinomycetes</taxon>
        <taxon>Glycomycetales</taxon>
        <taxon>Glycomycetaceae</taxon>
        <taxon>Stackebrandtia</taxon>
    </lineage>
</organism>
<dbReference type="AlphaFoldDB" id="A0A562VDU6"/>
<evidence type="ECO:0000256" key="2">
    <source>
        <dbReference type="ARBA" id="ARBA00022679"/>
    </source>
</evidence>
<keyword evidence="2 3" id="KW-0808">Transferase</keyword>
<dbReference type="PIRSF" id="PIRSF028177">
    <property type="entry name" value="Polyketide_synth_Omtfrase_TcmP"/>
    <property type="match status" value="1"/>
</dbReference>
<comment type="caution">
    <text evidence="3">The sequence shown here is derived from an EMBL/GenBank/DDBJ whole genome shotgun (WGS) entry which is preliminary data.</text>
</comment>
<dbReference type="SUPFAM" id="SSF53335">
    <property type="entry name" value="S-adenosyl-L-methionine-dependent methyltransferases"/>
    <property type="match status" value="1"/>
</dbReference>